<dbReference type="Proteomes" id="UP001556367">
    <property type="component" value="Unassembled WGS sequence"/>
</dbReference>
<reference evidence="2" key="1">
    <citation type="submission" date="2024-06" db="EMBL/GenBank/DDBJ databases">
        <title>Multi-omics analyses provide insights into the biosynthesis of the anticancer antibiotic pleurotin in Hohenbuehelia grisea.</title>
        <authorList>
            <person name="Weaver J.A."/>
            <person name="Alberti F."/>
        </authorList>
    </citation>
    <scope>NUCLEOTIDE SEQUENCE [LARGE SCALE GENOMIC DNA]</scope>
    <source>
        <strain evidence="2">T-177</strain>
    </source>
</reference>
<gene>
    <name evidence="1" type="ORF">HGRIS_005479</name>
</gene>
<keyword evidence="2" id="KW-1185">Reference proteome</keyword>
<dbReference type="InterPro" id="IPR032675">
    <property type="entry name" value="LRR_dom_sf"/>
</dbReference>
<name>A0ABR3JX49_9AGAR</name>
<proteinExistence type="predicted"/>
<evidence type="ECO:0000313" key="1">
    <source>
        <dbReference type="EMBL" id="KAL0960436.1"/>
    </source>
</evidence>
<dbReference type="Gene3D" id="3.80.10.10">
    <property type="entry name" value="Ribonuclease Inhibitor"/>
    <property type="match status" value="1"/>
</dbReference>
<organism evidence="1 2">
    <name type="scientific">Hohenbuehelia grisea</name>
    <dbReference type="NCBI Taxonomy" id="104357"/>
    <lineage>
        <taxon>Eukaryota</taxon>
        <taxon>Fungi</taxon>
        <taxon>Dikarya</taxon>
        <taxon>Basidiomycota</taxon>
        <taxon>Agaricomycotina</taxon>
        <taxon>Agaricomycetes</taxon>
        <taxon>Agaricomycetidae</taxon>
        <taxon>Agaricales</taxon>
        <taxon>Pleurotineae</taxon>
        <taxon>Pleurotaceae</taxon>
        <taxon>Hohenbuehelia</taxon>
    </lineage>
</organism>
<comment type="caution">
    <text evidence="1">The sequence shown here is derived from an EMBL/GenBank/DDBJ whole genome shotgun (WGS) entry which is preliminary data.</text>
</comment>
<protein>
    <recommendedName>
        <fullName evidence="3">F-box domain-containing protein</fullName>
    </recommendedName>
</protein>
<dbReference type="EMBL" id="JASNQZ010000001">
    <property type="protein sequence ID" value="KAL0960436.1"/>
    <property type="molecule type" value="Genomic_DNA"/>
</dbReference>
<dbReference type="SUPFAM" id="SSF52047">
    <property type="entry name" value="RNI-like"/>
    <property type="match status" value="1"/>
</dbReference>
<sequence length="281" mass="30659">MNNCPPELHSCIIQLACTDDGSTVRSLLRVSRYYNAIATPYTFRSLSLCGPERIARVSTLLQRTPSHLRHIHHLFISDKYAGIDEHSSGRQRALSYPPSVARASDICKIIALAAPTLETLAFCGLVDSTSLISQMFRTHFPELRELSIFGFYPFPSSPSTMPKLQRLHLAGNRNPHGLLQLGGVASACPSVSHLRLSGIMGAVAFSEELRAAFTMLSHILKYYEIAVEGAICTIIDQVLPSSESGCLEGAFGANRSSPIPVSECHSRVIGSSFDCYCLSNE</sequence>
<evidence type="ECO:0008006" key="3">
    <source>
        <dbReference type="Google" id="ProtNLM"/>
    </source>
</evidence>
<evidence type="ECO:0000313" key="2">
    <source>
        <dbReference type="Proteomes" id="UP001556367"/>
    </source>
</evidence>
<accession>A0ABR3JX49</accession>